<proteinExistence type="inferred from homology"/>
<dbReference type="InterPro" id="IPR027417">
    <property type="entry name" value="P-loop_NTPase"/>
</dbReference>
<evidence type="ECO:0000256" key="4">
    <source>
        <dbReference type="ARBA" id="ARBA00022777"/>
    </source>
</evidence>
<evidence type="ECO:0000313" key="10">
    <source>
        <dbReference type="EMBL" id="RZS97432.1"/>
    </source>
</evidence>
<reference evidence="10 11" key="1">
    <citation type="submission" date="2019-02" db="EMBL/GenBank/DDBJ databases">
        <title>Genomic Encyclopedia of Archaeal and Bacterial Type Strains, Phase II (KMG-II): from individual species to whole genera.</title>
        <authorList>
            <person name="Goeker M."/>
        </authorList>
    </citation>
    <scope>NUCLEOTIDE SEQUENCE [LARGE SCALE GENOMIC DNA]</scope>
    <source>
        <strain evidence="10 11">DSM 21411</strain>
    </source>
</reference>
<keyword evidence="4 10" id="KW-0418">Kinase</keyword>
<evidence type="ECO:0000256" key="2">
    <source>
        <dbReference type="ARBA" id="ARBA00022679"/>
    </source>
</evidence>
<dbReference type="GO" id="GO:0019136">
    <property type="term" value="F:deoxynucleoside kinase activity"/>
    <property type="evidence" value="ECO:0007669"/>
    <property type="project" value="InterPro"/>
</dbReference>
<dbReference type="PIRSF" id="PIRSF000705">
    <property type="entry name" value="DNK"/>
    <property type="match status" value="1"/>
</dbReference>
<keyword evidence="5 8" id="KW-0067">ATP-binding</keyword>
<dbReference type="Pfam" id="PF01712">
    <property type="entry name" value="dNK"/>
    <property type="match status" value="1"/>
</dbReference>
<dbReference type="OrthoDB" id="9776634at2"/>
<feature type="binding site" evidence="7">
    <location>
        <position position="43"/>
    </location>
    <ligand>
        <name>substrate</name>
    </ligand>
</feature>
<organism evidence="10 11">
    <name type="scientific">Cecembia calidifontis</name>
    <dbReference type="NCBI Taxonomy" id="1187080"/>
    <lineage>
        <taxon>Bacteria</taxon>
        <taxon>Pseudomonadati</taxon>
        <taxon>Bacteroidota</taxon>
        <taxon>Cytophagia</taxon>
        <taxon>Cytophagales</taxon>
        <taxon>Cyclobacteriaceae</taxon>
        <taxon>Cecembia</taxon>
    </lineage>
</organism>
<evidence type="ECO:0000259" key="9">
    <source>
        <dbReference type="Pfam" id="PF01712"/>
    </source>
</evidence>
<sequence>MHIAVSGNIGSGKTTLAIKLAKHYGWHAELEAVENNPYLADFYEDMKRWSFHLQVYFLNSRFNQIKRIRESGNSVIQDRTIYEDAYIFAANLHKSHLITERDYENYLNLFHSMISYVEAPDLLIYLKADIPKLVGQIEKRGRHYENSIRIDYLKNLNAHYEEWIAGYDKGKLLIIDVNDMDFVAYQEDFSSIVERVDREIYGLFA</sequence>
<feature type="binding site" evidence="7">
    <location>
        <position position="84"/>
    </location>
    <ligand>
        <name>substrate</name>
    </ligand>
</feature>
<dbReference type="EMBL" id="SGXG01000001">
    <property type="protein sequence ID" value="RZS97432.1"/>
    <property type="molecule type" value="Genomic_DNA"/>
</dbReference>
<evidence type="ECO:0000256" key="5">
    <source>
        <dbReference type="ARBA" id="ARBA00022840"/>
    </source>
</evidence>
<dbReference type="PANTHER" id="PTHR10513:SF35">
    <property type="entry name" value="DEOXYADENOSINE KINASE"/>
    <property type="match status" value="1"/>
</dbReference>
<comment type="similarity">
    <text evidence="1">Belongs to the DCK/DGK family.</text>
</comment>
<dbReference type="CDD" id="cd01673">
    <property type="entry name" value="dNK"/>
    <property type="match status" value="1"/>
</dbReference>
<dbReference type="RefSeq" id="WP_130276320.1">
    <property type="nucleotide sequence ID" value="NZ_SGXG01000001.1"/>
</dbReference>
<dbReference type="InterPro" id="IPR002624">
    <property type="entry name" value="DCK/DGK"/>
</dbReference>
<evidence type="ECO:0000256" key="1">
    <source>
        <dbReference type="ARBA" id="ARBA00007420"/>
    </source>
</evidence>
<name>A0A4Q7PF04_9BACT</name>
<evidence type="ECO:0000313" key="11">
    <source>
        <dbReference type="Proteomes" id="UP000292209"/>
    </source>
</evidence>
<protein>
    <submittedName>
        <fullName evidence="10">Deoxyadenosine/deoxycytidine kinase</fullName>
    </submittedName>
</protein>
<dbReference type="InterPro" id="IPR050566">
    <property type="entry name" value="Deoxyribonucleoside_kinase"/>
</dbReference>
<keyword evidence="2" id="KW-0808">Transferase</keyword>
<dbReference type="Gene3D" id="3.40.50.300">
    <property type="entry name" value="P-loop containing nucleotide triphosphate hydrolases"/>
    <property type="match status" value="1"/>
</dbReference>
<feature type="active site" description="Proton acceptor" evidence="6">
    <location>
        <position position="78"/>
    </location>
</feature>
<keyword evidence="11" id="KW-1185">Reference proteome</keyword>
<comment type="caution">
    <text evidence="10">The sequence shown here is derived from an EMBL/GenBank/DDBJ whole genome shotgun (WGS) entry which is preliminary data.</text>
</comment>
<dbReference type="FunFam" id="3.40.50.300:FF:000659">
    <property type="entry name" value="Deoxyguanosine kinase"/>
    <property type="match status" value="1"/>
</dbReference>
<dbReference type="AlphaFoldDB" id="A0A4Q7PF04"/>
<evidence type="ECO:0000256" key="7">
    <source>
        <dbReference type="PIRSR" id="PIRSR000705-2"/>
    </source>
</evidence>
<dbReference type="SUPFAM" id="SSF52540">
    <property type="entry name" value="P-loop containing nucleoside triphosphate hydrolases"/>
    <property type="match status" value="1"/>
</dbReference>
<feature type="binding site" evidence="7">
    <location>
        <position position="79"/>
    </location>
    <ligand>
        <name>substrate</name>
    </ligand>
</feature>
<feature type="binding site" evidence="7">
    <location>
        <position position="145"/>
    </location>
    <ligand>
        <name>substrate</name>
    </ligand>
</feature>
<dbReference type="Proteomes" id="UP000292209">
    <property type="component" value="Unassembled WGS sequence"/>
</dbReference>
<dbReference type="GO" id="GO:0005737">
    <property type="term" value="C:cytoplasm"/>
    <property type="evidence" value="ECO:0007669"/>
    <property type="project" value="TreeGrafter"/>
</dbReference>
<evidence type="ECO:0000256" key="3">
    <source>
        <dbReference type="ARBA" id="ARBA00022741"/>
    </source>
</evidence>
<evidence type="ECO:0000256" key="8">
    <source>
        <dbReference type="PIRSR" id="PIRSR000705-3"/>
    </source>
</evidence>
<feature type="binding site" evidence="7">
    <location>
        <position position="31"/>
    </location>
    <ligand>
        <name>substrate</name>
    </ligand>
</feature>
<dbReference type="InterPro" id="IPR031314">
    <property type="entry name" value="DNK_dom"/>
</dbReference>
<feature type="binding site" evidence="7">
    <location>
        <position position="54"/>
    </location>
    <ligand>
        <name>substrate</name>
    </ligand>
</feature>
<evidence type="ECO:0000256" key="6">
    <source>
        <dbReference type="PIRSR" id="PIRSR000705-1"/>
    </source>
</evidence>
<gene>
    <name evidence="10" type="ORF">BC751_3039</name>
</gene>
<feature type="binding site" evidence="8">
    <location>
        <begin position="7"/>
        <end position="15"/>
    </location>
    <ligand>
        <name>ATP</name>
        <dbReference type="ChEBI" id="CHEBI:30616"/>
    </ligand>
</feature>
<feature type="domain" description="Deoxynucleoside kinase" evidence="9">
    <location>
        <begin position="3"/>
        <end position="198"/>
    </location>
</feature>
<keyword evidence="3 8" id="KW-0547">Nucleotide-binding</keyword>
<dbReference type="PANTHER" id="PTHR10513">
    <property type="entry name" value="DEOXYNUCLEOSIDE KINASE"/>
    <property type="match status" value="1"/>
</dbReference>
<dbReference type="GO" id="GO:0005524">
    <property type="term" value="F:ATP binding"/>
    <property type="evidence" value="ECO:0007669"/>
    <property type="project" value="UniProtKB-KW"/>
</dbReference>
<accession>A0A4Q7PF04</accession>